<comment type="function">
    <text evidence="8">Involved in the transmission of sensory signals from the chemoreceptors to the flagellar motors. CheA is autophosphorylated; it can transfer its phosphate group to either CheB or CheY.</text>
</comment>
<dbReference type="InterPro" id="IPR004358">
    <property type="entry name" value="Sig_transdc_His_kin-like_C"/>
</dbReference>
<dbReference type="SUPFAM" id="SSF47226">
    <property type="entry name" value="Histidine-containing phosphotransfer domain, HPT domain"/>
    <property type="match status" value="1"/>
</dbReference>
<gene>
    <name evidence="13" type="ORF">HFRIS_004128</name>
</gene>
<dbReference type="Pfam" id="PF01584">
    <property type="entry name" value="CheW"/>
    <property type="match status" value="1"/>
</dbReference>
<evidence type="ECO:0000256" key="3">
    <source>
        <dbReference type="ARBA" id="ARBA00021495"/>
    </source>
</evidence>
<keyword evidence="7" id="KW-0902">Two-component regulatory system</keyword>
<accession>A0AAI9IGU3</accession>
<feature type="domain" description="CheW-like" evidence="11">
    <location>
        <begin position="593"/>
        <end position="742"/>
    </location>
</feature>
<dbReference type="InterPro" id="IPR051315">
    <property type="entry name" value="Bact_Chemotaxis_CheA"/>
</dbReference>
<dbReference type="PROSITE" id="PS50894">
    <property type="entry name" value="HPT"/>
    <property type="match status" value="1"/>
</dbReference>
<dbReference type="InterPro" id="IPR036641">
    <property type="entry name" value="HPT_dom_sf"/>
</dbReference>
<dbReference type="InterPro" id="IPR004105">
    <property type="entry name" value="CheA-like_dim"/>
</dbReference>
<dbReference type="AlphaFoldDB" id="A0AAI9IGU3"/>
<dbReference type="Proteomes" id="UP000006772">
    <property type="component" value="Unassembled WGS sequence"/>
</dbReference>
<organism evidence="13 14">
    <name type="scientific">Herbaspirillum frisingense GSF30</name>
    <dbReference type="NCBI Taxonomy" id="864073"/>
    <lineage>
        <taxon>Bacteria</taxon>
        <taxon>Pseudomonadati</taxon>
        <taxon>Pseudomonadota</taxon>
        <taxon>Betaproteobacteria</taxon>
        <taxon>Burkholderiales</taxon>
        <taxon>Oxalobacteraceae</taxon>
        <taxon>Herbaspirillum</taxon>
    </lineage>
</organism>
<comment type="caution">
    <text evidence="13">The sequence shown here is derived from an EMBL/GenBank/DDBJ whole genome shotgun (WGS) entry which is preliminary data.</text>
</comment>
<dbReference type="Gene3D" id="2.30.30.40">
    <property type="entry name" value="SH3 Domains"/>
    <property type="match status" value="1"/>
</dbReference>
<keyword evidence="6 13" id="KW-0418">Kinase</keyword>
<dbReference type="PRINTS" id="PR00344">
    <property type="entry name" value="BCTRLSENSOR"/>
</dbReference>
<dbReference type="InterPro" id="IPR008207">
    <property type="entry name" value="Sig_transdc_His_kin_Hpt_dom"/>
</dbReference>
<dbReference type="InterPro" id="IPR036061">
    <property type="entry name" value="CheW-like_dom_sf"/>
</dbReference>
<dbReference type="InterPro" id="IPR005467">
    <property type="entry name" value="His_kinase_dom"/>
</dbReference>
<dbReference type="SMART" id="SM01231">
    <property type="entry name" value="H-kinase_dim"/>
    <property type="match status" value="1"/>
</dbReference>
<dbReference type="PANTHER" id="PTHR43395">
    <property type="entry name" value="SENSOR HISTIDINE KINASE CHEA"/>
    <property type="match status" value="1"/>
</dbReference>
<comment type="catalytic activity">
    <reaction evidence="1">
        <text>ATP + protein L-histidine = ADP + protein N-phospho-L-histidine.</text>
        <dbReference type="EC" id="2.7.13.3"/>
    </reaction>
</comment>
<dbReference type="Gene3D" id="3.30.565.10">
    <property type="entry name" value="Histidine kinase-like ATPase, C-terminal domain"/>
    <property type="match status" value="1"/>
</dbReference>
<reference evidence="13 14" key="1">
    <citation type="journal article" date="2013" name="Front. Microbiol.">
        <title>The genome of the endophytic bacterium H. frisingense GSF30(T) identifies diverse strategies in the Herbaspirillum genus to interact with plants.</title>
        <authorList>
            <person name="Straub D."/>
            <person name="Rothballer M."/>
            <person name="Hartmann A."/>
            <person name="Ludewig U."/>
        </authorList>
    </citation>
    <scope>NUCLEOTIDE SEQUENCE [LARGE SCALE GENOMIC DNA]</scope>
    <source>
        <strain evidence="13 14">GSF30</strain>
    </source>
</reference>
<evidence type="ECO:0000256" key="5">
    <source>
        <dbReference type="ARBA" id="ARBA00022679"/>
    </source>
</evidence>
<dbReference type="InterPro" id="IPR036890">
    <property type="entry name" value="HATPase_C_sf"/>
</dbReference>
<evidence type="ECO:0000259" key="10">
    <source>
        <dbReference type="PROSITE" id="PS50109"/>
    </source>
</evidence>
<dbReference type="GO" id="GO:0006935">
    <property type="term" value="P:chemotaxis"/>
    <property type="evidence" value="ECO:0007669"/>
    <property type="project" value="InterPro"/>
</dbReference>
<evidence type="ECO:0000256" key="4">
    <source>
        <dbReference type="ARBA" id="ARBA00022553"/>
    </source>
</evidence>
<feature type="domain" description="HPt" evidence="12">
    <location>
        <begin position="149"/>
        <end position="261"/>
    </location>
</feature>
<feature type="domain" description="Histidine kinase" evidence="10">
    <location>
        <begin position="352"/>
        <end position="591"/>
    </location>
</feature>
<evidence type="ECO:0000313" key="13">
    <source>
        <dbReference type="EMBL" id="EOA05996.1"/>
    </source>
</evidence>
<dbReference type="Pfam" id="PF02518">
    <property type="entry name" value="HATPase_c"/>
    <property type="match status" value="1"/>
</dbReference>
<keyword evidence="5" id="KW-0808">Transferase</keyword>
<dbReference type="RefSeq" id="WP_006461978.1">
    <property type="nucleotide sequence ID" value="NZ_AEEC02000004.1"/>
</dbReference>
<evidence type="ECO:0000259" key="12">
    <source>
        <dbReference type="PROSITE" id="PS50894"/>
    </source>
</evidence>
<dbReference type="SMART" id="SM00260">
    <property type="entry name" value="CheW"/>
    <property type="match status" value="1"/>
</dbReference>
<evidence type="ECO:0000256" key="8">
    <source>
        <dbReference type="ARBA" id="ARBA00035100"/>
    </source>
</evidence>
<evidence type="ECO:0000256" key="2">
    <source>
        <dbReference type="ARBA" id="ARBA00012438"/>
    </source>
</evidence>
<dbReference type="InterPro" id="IPR002545">
    <property type="entry name" value="CheW-lke_dom"/>
</dbReference>
<dbReference type="PROSITE" id="PS50851">
    <property type="entry name" value="CHEW"/>
    <property type="match status" value="1"/>
</dbReference>
<keyword evidence="4 9" id="KW-0597">Phosphoprotein</keyword>
<proteinExistence type="predicted"/>
<dbReference type="GO" id="GO:0005737">
    <property type="term" value="C:cytoplasm"/>
    <property type="evidence" value="ECO:0007669"/>
    <property type="project" value="InterPro"/>
</dbReference>
<evidence type="ECO:0000256" key="1">
    <source>
        <dbReference type="ARBA" id="ARBA00000085"/>
    </source>
</evidence>
<dbReference type="SMART" id="SM00073">
    <property type="entry name" value="HPT"/>
    <property type="match status" value="1"/>
</dbReference>
<feature type="modified residue" description="Phosphohistidine" evidence="9">
    <location>
        <position position="200"/>
    </location>
</feature>
<dbReference type="EMBL" id="AEEC02000004">
    <property type="protein sequence ID" value="EOA05996.1"/>
    <property type="molecule type" value="Genomic_DNA"/>
</dbReference>
<dbReference type="GO" id="GO:0000155">
    <property type="term" value="F:phosphorelay sensor kinase activity"/>
    <property type="evidence" value="ECO:0007669"/>
    <property type="project" value="InterPro"/>
</dbReference>
<dbReference type="SUPFAM" id="SSF50341">
    <property type="entry name" value="CheW-like"/>
    <property type="match status" value="1"/>
</dbReference>
<sequence length="752" mass="80870">MHLDSASAAARSATEDSLDPVAGRINASLRQTLLPLLTIVRQQDGVWRSCLGKGHAGAVPPLYRRTLLTLRDCARSVGAVPLADIASQLIMLLEQHTPDSPLAPPRLLQIEQGLDQLARLLESPGSPAVLTLPGSEAPRPIMGNVMTPHDVIDPGLLPVFLEEAQELMASIGETMLALPPGHRHTPADTDLLAELARPLHTLKGSARMVGAMRLSQCVHEMESALQRLQTGEVAQNADVLTALLALYDQTMEHFSNLEQAAASVPAASRSGGLQSPLQPPSQPHFRAAPVLRIRTTVLDRLLNQVGEVSIMRARLDNEVAALQDDVRILGDHLRTLADQVGQLQRDTGAAPVAAHELQAVTYAMDTVLAQAWRQQKHLHDGVGRACEGLRQQGRYARELQQDLMHARMIKFNSMESRLQHLARQLAAETGKPLVLDLSDCRLQIDRAILERLMGPLEHLLRNCAVHGIEDTAARRAAGKPPSGQLRVQAGHEGNEAVIRVSDDGRGLDLVAIRGKARQRGLPAAQDASDAGLAELIFAPGFSTSAQVSALAGRGIGMDVARAEVAALGGRMTVHSRPGQGVLFTLYLPLSLAVQQVCLLQQGRQQYAIPSTLIDSVLQLRSEQARQALEQRVLEVNGRRLALYPLHHLLREQLEPEQDADLEVEAKAADQADTDSAFALLIKSGDELMVIMADHVNGNREVVVKPVGPQLATLAGLVGATVLGDGQIVLILNPLLLAGSRHADSSVVTPGVQ</sequence>
<protein>
    <recommendedName>
        <fullName evidence="3">Chemotaxis protein CheA</fullName>
        <ecNumber evidence="2">2.7.13.3</ecNumber>
    </recommendedName>
</protein>
<dbReference type="FunFam" id="3.30.565.10:FF:000016">
    <property type="entry name" value="Chemotaxis protein CheA, putative"/>
    <property type="match status" value="1"/>
</dbReference>
<evidence type="ECO:0000256" key="9">
    <source>
        <dbReference type="PROSITE-ProRule" id="PRU00110"/>
    </source>
</evidence>
<evidence type="ECO:0000256" key="6">
    <source>
        <dbReference type="ARBA" id="ARBA00022777"/>
    </source>
</evidence>
<dbReference type="Pfam" id="PF01627">
    <property type="entry name" value="Hpt"/>
    <property type="match status" value="1"/>
</dbReference>
<dbReference type="EC" id="2.7.13.3" evidence="2"/>
<evidence type="ECO:0000259" key="11">
    <source>
        <dbReference type="PROSITE" id="PS50851"/>
    </source>
</evidence>
<name>A0AAI9IGU3_9BURK</name>
<dbReference type="PROSITE" id="PS50109">
    <property type="entry name" value="HIS_KIN"/>
    <property type="match status" value="1"/>
</dbReference>
<dbReference type="SUPFAM" id="SSF55874">
    <property type="entry name" value="ATPase domain of HSP90 chaperone/DNA topoisomerase II/histidine kinase"/>
    <property type="match status" value="1"/>
</dbReference>
<dbReference type="CDD" id="cd00088">
    <property type="entry name" value="HPT"/>
    <property type="match status" value="1"/>
</dbReference>
<evidence type="ECO:0000313" key="14">
    <source>
        <dbReference type="Proteomes" id="UP000006772"/>
    </source>
</evidence>
<evidence type="ECO:0000256" key="7">
    <source>
        <dbReference type="ARBA" id="ARBA00023012"/>
    </source>
</evidence>
<dbReference type="Gene3D" id="1.20.120.160">
    <property type="entry name" value="HPT domain"/>
    <property type="match status" value="1"/>
</dbReference>
<dbReference type="PANTHER" id="PTHR43395:SF8">
    <property type="entry name" value="HISTIDINE KINASE"/>
    <property type="match status" value="1"/>
</dbReference>
<dbReference type="InterPro" id="IPR003594">
    <property type="entry name" value="HATPase_dom"/>
</dbReference>
<dbReference type="SMART" id="SM00387">
    <property type="entry name" value="HATPase_c"/>
    <property type="match status" value="1"/>
</dbReference>